<evidence type="ECO:0000313" key="5">
    <source>
        <dbReference type="Proteomes" id="UP000267049"/>
    </source>
</evidence>
<dbReference type="EMBL" id="RIBS01000010">
    <property type="protein sequence ID" value="RNF82055.1"/>
    <property type="molecule type" value="Genomic_DNA"/>
</dbReference>
<dbReference type="InterPro" id="IPR029039">
    <property type="entry name" value="Flavoprotein-like_sf"/>
</dbReference>
<sequence>MKHPATTSAPVRRFRVLAIAGSLRSQSLNRRLLDAAVTLAPNGMQVEVYDDLASLPMFNEDTESALLNSGAVLALRERVAAADAVLIATPEYNQSIPGVLKNAIDWLSRPAPDEVLVGKPVAVIGASGGRWGTRLAQAALRQVLFATESLVLTGPALYLGGGDAAFDAHGRLVDAAARASLERVLLGLAQLMHLHAAREDADVPVAA</sequence>
<proteinExistence type="predicted"/>
<dbReference type="GO" id="GO:0010181">
    <property type="term" value="F:FMN binding"/>
    <property type="evidence" value="ECO:0007669"/>
    <property type="project" value="TreeGrafter"/>
</dbReference>
<dbReference type="Gene3D" id="3.40.50.360">
    <property type="match status" value="1"/>
</dbReference>
<keyword evidence="5" id="KW-1185">Reference proteome</keyword>
<dbReference type="InterPro" id="IPR050712">
    <property type="entry name" value="NAD(P)H-dep_reductase"/>
</dbReference>
<accession>A0A3M8SN26</accession>
<organism evidence="4 5">
    <name type="scientific">Montanilutibacter psychrotolerans</name>
    <dbReference type="NCBI Taxonomy" id="1327343"/>
    <lineage>
        <taxon>Bacteria</taxon>
        <taxon>Pseudomonadati</taxon>
        <taxon>Pseudomonadota</taxon>
        <taxon>Gammaproteobacteria</taxon>
        <taxon>Lysobacterales</taxon>
        <taxon>Lysobacteraceae</taxon>
        <taxon>Montanilutibacter</taxon>
    </lineage>
</organism>
<evidence type="ECO:0000259" key="3">
    <source>
        <dbReference type="Pfam" id="PF03358"/>
    </source>
</evidence>
<dbReference type="OrthoDB" id="9812295at2"/>
<dbReference type="SUPFAM" id="SSF52218">
    <property type="entry name" value="Flavoproteins"/>
    <property type="match status" value="1"/>
</dbReference>
<dbReference type="PANTHER" id="PTHR30543:SF21">
    <property type="entry name" value="NAD(P)H-DEPENDENT FMN REDUCTASE LOT6"/>
    <property type="match status" value="1"/>
</dbReference>
<keyword evidence="2" id="KW-0288">FMN</keyword>
<comment type="caution">
    <text evidence="4">The sequence shown here is derived from an EMBL/GenBank/DDBJ whole genome shotgun (WGS) entry which is preliminary data.</text>
</comment>
<dbReference type="Pfam" id="PF03358">
    <property type="entry name" value="FMN_red"/>
    <property type="match status" value="1"/>
</dbReference>
<dbReference type="GO" id="GO:0005829">
    <property type="term" value="C:cytosol"/>
    <property type="evidence" value="ECO:0007669"/>
    <property type="project" value="TreeGrafter"/>
</dbReference>
<name>A0A3M8SN26_9GAMM</name>
<feature type="domain" description="NADPH-dependent FMN reductase-like" evidence="3">
    <location>
        <begin position="15"/>
        <end position="160"/>
    </location>
</feature>
<dbReference type="RefSeq" id="WP_123089054.1">
    <property type="nucleotide sequence ID" value="NZ_RIBS01000010.1"/>
</dbReference>
<evidence type="ECO:0000256" key="2">
    <source>
        <dbReference type="ARBA" id="ARBA00022643"/>
    </source>
</evidence>
<dbReference type="AlphaFoldDB" id="A0A3M8SN26"/>
<gene>
    <name evidence="4" type="ORF">EER27_15515</name>
</gene>
<reference evidence="4 5" key="1">
    <citation type="submission" date="2018-11" db="EMBL/GenBank/DDBJ databases">
        <title>Lysobacter cryohumiis sp. nov., isolated from soil in the Tianshan Mountains, Xinjiang, China.</title>
        <authorList>
            <person name="Luo Y."/>
            <person name="Sheng H."/>
        </authorList>
    </citation>
    <scope>NUCLEOTIDE SEQUENCE [LARGE SCALE GENOMIC DNA]</scope>
    <source>
        <strain evidence="4 5">ZS60</strain>
    </source>
</reference>
<evidence type="ECO:0000256" key="1">
    <source>
        <dbReference type="ARBA" id="ARBA00001917"/>
    </source>
</evidence>
<dbReference type="Proteomes" id="UP000267049">
    <property type="component" value="Unassembled WGS sequence"/>
</dbReference>
<protein>
    <submittedName>
        <fullName evidence="4">NAD(P)H-dependent oxidoreductase</fullName>
    </submittedName>
</protein>
<dbReference type="InterPro" id="IPR005025">
    <property type="entry name" value="FMN_Rdtase-like_dom"/>
</dbReference>
<evidence type="ECO:0000313" key="4">
    <source>
        <dbReference type="EMBL" id="RNF82055.1"/>
    </source>
</evidence>
<dbReference type="GO" id="GO:0016491">
    <property type="term" value="F:oxidoreductase activity"/>
    <property type="evidence" value="ECO:0007669"/>
    <property type="project" value="InterPro"/>
</dbReference>
<dbReference type="PANTHER" id="PTHR30543">
    <property type="entry name" value="CHROMATE REDUCTASE"/>
    <property type="match status" value="1"/>
</dbReference>
<comment type="cofactor">
    <cofactor evidence="1">
        <name>FMN</name>
        <dbReference type="ChEBI" id="CHEBI:58210"/>
    </cofactor>
</comment>
<keyword evidence="2" id="KW-0285">Flavoprotein</keyword>